<protein>
    <submittedName>
        <fullName evidence="1">Uncharacterized protein</fullName>
    </submittedName>
</protein>
<evidence type="ECO:0000313" key="1">
    <source>
        <dbReference type="EMBL" id="QJA53399.1"/>
    </source>
</evidence>
<proteinExistence type="predicted"/>
<organism evidence="1">
    <name type="scientific">viral metagenome</name>
    <dbReference type="NCBI Taxonomy" id="1070528"/>
    <lineage>
        <taxon>unclassified sequences</taxon>
        <taxon>metagenomes</taxon>
        <taxon>organismal metagenomes</taxon>
    </lineage>
</organism>
<sequence>MAEHYFMSVDGKKDFLVFNGDEPLNDETINNEDIEFVEIKDIQEIKSMAWSSNCKWTFVIQQDCIYLINTYKDLAVRCKKKSSKFFEMFLNKKGVTK</sequence>
<dbReference type="AlphaFoldDB" id="A0A6H2A0Y6"/>
<gene>
    <name evidence="1" type="ORF">TM448A03496_0005</name>
</gene>
<name>A0A6H2A0Y6_9ZZZZ</name>
<reference evidence="1" key="1">
    <citation type="submission" date="2020-03" db="EMBL/GenBank/DDBJ databases">
        <title>The deep terrestrial virosphere.</title>
        <authorList>
            <person name="Holmfeldt K."/>
            <person name="Nilsson E."/>
            <person name="Simone D."/>
            <person name="Lopez-Fernandez M."/>
            <person name="Wu X."/>
            <person name="de Brujin I."/>
            <person name="Lundin D."/>
            <person name="Andersson A."/>
            <person name="Bertilsson S."/>
            <person name="Dopson M."/>
        </authorList>
    </citation>
    <scope>NUCLEOTIDE SEQUENCE</scope>
    <source>
        <strain evidence="1">TM448A03496</strain>
    </source>
</reference>
<dbReference type="EMBL" id="MT144419">
    <property type="protein sequence ID" value="QJA53399.1"/>
    <property type="molecule type" value="Genomic_DNA"/>
</dbReference>
<accession>A0A6H2A0Y6</accession>